<proteinExistence type="predicted"/>
<comment type="caution">
    <text evidence="1">The sequence shown here is derived from an EMBL/GenBank/DDBJ whole genome shotgun (WGS) entry which is preliminary data.</text>
</comment>
<accession>A0ABU2JC75</accession>
<keyword evidence="2" id="KW-1185">Reference proteome</keyword>
<dbReference type="Proteomes" id="UP001183176">
    <property type="component" value="Unassembled WGS sequence"/>
</dbReference>
<protein>
    <submittedName>
        <fullName evidence="1">Uncharacterized protein</fullName>
    </submittedName>
</protein>
<sequence length="87" mass="9801">ACGTGEPSDSAKLSCPHGTIGNHRGFRLNNDDQQALRESFGLSYVLGTPTATDRRKRNGDTAQIDQDRWSLEVDTAPVEWQRRQWTR</sequence>
<evidence type="ECO:0000313" key="2">
    <source>
        <dbReference type="Proteomes" id="UP001183176"/>
    </source>
</evidence>
<dbReference type="RefSeq" id="WP_311423737.1">
    <property type="nucleotide sequence ID" value="NZ_JAVREH010000019.1"/>
</dbReference>
<organism evidence="1 2">
    <name type="scientific">Jatrophihabitans lederbergiae</name>
    <dbReference type="NCBI Taxonomy" id="3075547"/>
    <lineage>
        <taxon>Bacteria</taxon>
        <taxon>Bacillati</taxon>
        <taxon>Actinomycetota</taxon>
        <taxon>Actinomycetes</taxon>
        <taxon>Jatrophihabitantales</taxon>
        <taxon>Jatrophihabitantaceae</taxon>
        <taxon>Jatrophihabitans</taxon>
    </lineage>
</organism>
<feature type="non-terminal residue" evidence="1">
    <location>
        <position position="1"/>
    </location>
</feature>
<gene>
    <name evidence="1" type="ORF">RM423_14430</name>
</gene>
<name>A0ABU2JC75_9ACTN</name>
<dbReference type="EMBL" id="JAVREH010000019">
    <property type="protein sequence ID" value="MDT0262589.1"/>
    <property type="molecule type" value="Genomic_DNA"/>
</dbReference>
<reference evidence="2" key="1">
    <citation type="submission" date="2023-07" db="EMBL/GenBank/DDBJ databases">
        <title>30 novel species of actinomycetes from the DSMZ collection.</title>
        <authorList>
            <person name="Nouioui I."/>
        </authorList>
    </citation>
    <scope>NUCLEOTIDE SEQUENCE [LARGE SCALE GENOMIC DNA]</scope>
    <source>
        <strain evidence="2">DSM 44399</strain>
    </source>
</reference>
<evidence type="ECO:0000313" key="1">
    <source>
        <dbReference type="EMBL" id="MDT0262589.1"/>
    </source>
</evidence>